<dbReference type="AlphaFoldDB" id="A0A397W8W0"/>
<dbReference type="EMBL" id="QKWP01000029">
    <property type="protein sequence ID" value="RIB29809.1"/>
    <property type="molecule type" value="Genomic_DNA"/>
</dbReference>
<accession>A0A397W8W0</accession>
<keyword evidence="2" id="KW-1185">Reference proteome</keyword>
<name>A0A397W8W0_9GLOM</name>
<organism evidence="1 2">
    <name type="scientific">Gigaspora rosea</name>
    <dbReference type="NCBI Taxonomy" id="44941"/>
    <lineage>
        <taxon>Eukaryota</taxon>
        <taxon>Fungi</taxon>
        <taxon>Fungi incertae sedis</taxon>
        <taxon>Mucoromycota</taxon>
        <taxon>Glomeromycotina</taxon>
        <taxon>Glomeromycetes</taxon>
        <taxon>Diversisporales</taxon>
        <taxon>Gigasporaceae</taxon>
        <taxon>Gigaspora</taxon>
    </lineage>
</organism>
<dbReference type="OrthoDB" id="5600249at2759"/>
<feature type="non-terminal residue" evidence="1">
    <location>
        <position position="1"/>
    </location>
</feature>
<evidence type="ECO:0000313" key="1">
    <source>
        <dbReference type="EMBL" id="RIB29809.1"/>
    </source>
</evidence>
<evidence type="ECO:0000313" key="2">
    <source>
        <dbReference type="Proteomes" id="UP000266673"/>
    </source>
</evidence>
<dbReference type="Proteomes" id="UP000266673">
    <property type="component" value="Unassembled WGS sequence"/>
</dbReference>
<comment type="caution">
    <text evidence="1">The sequence shown here is derived from an EMBL/GenBank/DDBJ whole genome shotgun (WGS) entry which is preliminary data.</text>
</comment>
<sequence>MIKIQVLEMDVLKQAQSRPILSVCPDKTSKKFAHQYASLKESISISNAINLHDDQIETISLCNEDENHATNQAQDVTSPNTQFSMLKPLQLTSNPSILSPNITLLSPNPNTSDLDILSLSPDITPSSSKSKPKKKQKITVLSDDSDNEATLWPNSTIKSLLAYLSDNMSLYRTNKNKFYLRAAMHLGKGKTGEQVSSKLRRLITKYMDESSNKTGKGASTWPFYAEMNDIFGNRENINPDYLINSMGQIYGTSLEQDRSLKSNKKRRLNEDEIHYIKSMDIITESKKVEVETRKKHFDLEKEKFEYEQEKEKERFKFEREKWEYEKQMEKEKIDLEKYKYKLELEYRLQLELKTKELELKYKHN</sequence>
<protein>
    <submittedName>
        <fullName evidence="1">Uncharacterized protein</fullName>
    </submittedName>
</protein>
<gene>
    <name evidence="1" type="ORF">C2G38_2238709</name>
</gene>
<proteinExistence type="predicted"/>
<reference evidence="1 2" key="1">
    <citation type="submission" date="2018-06" db="EMBL/GenBank/DDBJ databases">
        <title>Comparative genomics reveals the genomic features of Rhizophagus irregularis, R. cerebriforme, R. diaphanum and Gigaspora rosea, and their symbiotic lifestyle signature.</title>
        <authorList>
            <person name="Morin E."/>
            <person name="San Clemente H."/>
            <person name="Chen E.C.H."/>
            <person name="De La Providencia I."/>
            <person name="Hainaut M."/>
            <person name="Kuo A."/>
            <person name="Kohler A."/>
            <person name="Murat C."/>
            <person name="Tang N."/>
            <person name="Roy S."/>
            <person name="Loubradou J."/>
            <person name="Henrissat B."/>
            <person name="Grigoriev I.V."/>
            <person name="Corradi N."/>
            <person name="Roux C."/>
            <person name="Martin F.M."/>
        </authorList>
    </citation>
    <scope>NUCLEOTIDE SEQUENCE [LARGE SCALE GENOMIC DNA]</scope>
    <source>
        <strain evidence="1 2">DAOM 194757</strain>
    </source>
</reference>